<dbReference type="HOGENOM" id="CLU_030870_1_0_9"/>
<dbReference type="AlphaFoldDB" id="I4DCI3"/>
<dbReference type="KEGG" id="dai:Desaci_4673"/>
<dbReference type="GO" id="GO:0015095">
    <property type="term" value="F:magnesium ion transmembrane transporter activity"/>
    <property type="evidence" value="ECO:0007669"/>
    <property type="project" value="InterPro"/>
</dbReference>
<feature type="domain" description="CBS" evidence="2">
    <location>
        <begin position="356"/>
        <end position="414"/>
    </location>
</feature>
<dbReference type="InterPro" id="IPR046342">
    <property type="entry name" value="CBS_dom_sf"/>
</dbReference>
<dbReference type="InterPro" id="IPR006669">
    <property type="entry name" value="MgtE_transporter"/>
</dbReference>
<evidence type="ECO:0000313" key="3">
    <source>
        <dbReference type="EMBL" id="AFM43507.1"/>
    </source>
</evidence>
<proteinExistence type="predicted"/>
<dbReference type="Gene3D" id="3.10.580.10">
    <property type="entry name" value="CBS-domain"/>
    <property type="match status" value="1"/>
</dbReference>
<dbReference type="EMBL" id="CP003639">
    <property type="protein sequence ID" value="AFM43507.1"/>
    <property type="molecule type" value="Genomic_DNA"/>
</dbReference>
<evidence type="ECO:0000256" key="1">
    <source>
        <dbReference type="PROSITE-ProRule" id="PRU00703"/>
    </source>
</evidence>
<dbReference type="eggNOG" id="COG2239">
    <property type="taxonomic scope" value="Bacteria"/>
</dbReference>
<dbReference type="OrthoDB" id="9790355at2"/>
<dbReference type="InterPro" id="IPR006668">
    <property type="entry name" value="Mg_transptr_MgtE_intracell_dom"/>
</dbReference>
<feature type="domain" description="CBS" evidence="2">
    <location>
        <begin position="292"/>
        <end position="354"/>
    </location>
</feature>
<gene>
    <name evidence="3" type="ordered locus">Desaci_4673</name>
</gene>
<reference evidence="3 4" key="1">
    <citation type="journal article" date="2012" name="J. Bacteriol.">
        <title>Complete genome sequences of Desulfosporosinus orientis DSM765T, Desulfosporosinus youngiae DSM17734T, Desulfosporosinus meridiei DSM13257T, and Desulfosporosinus acidiphilus DSM22704T.</title>
        <authorList>
            <person name="Pester M."/>
            <person name="Brambilla E."/>
            <person name="Alazard D."/>
            <person name="Rattei T."/>
            <person name="Weinmaier T."/>
            <person name="Han J."/>
            <person name="Lucas S."/>
            <person name="Lapidus A."/>
            <person name="Cheng J.F."/>
            <person name="Goodwin L."/>
            <person name="Pitluck S."/>
            <person name="Peters L."/>
            <person name="Ovchinnikova G."/>
            <person name="Teshima H."/>
            <person name="Detter J.C."/>
            <person name="Han C.S."/>
            <person name="Tapia R."/>
            <person name="Land M.L."/>
            <person name="Hauser L."/>
            <person name="Kyrpides N.C."/>
            <person name="Ivanova N.N."/>
            <person name="Pagani I."/>
            <person name="Huntmann M."/>
            <person name="Wei C.L."/>
            <person name="Davenport K.W."/>
            <person name="Daligault H."/>
            <person name="Chain P.S."/>
            <person name="Chen A."/>
            <person name="Mavromatis K."/>
            <person name="Markowitz V."/>
            <person name="Szeto E."/>
            <person name="Mikhailova N."/>
            <person name="Pati A."/>
            <person name="Wagner M."/>
            <person name="Woyke T."/>
            <person name="Ollivier B."/>
            <person name="Klenk H.P."/>
            <person name="Spring S."/>
            <person name="Loy A."/>
        </authorList>
    </citation>
    <scope>NUCLEOTIDE SEQUENCE [LARGE SCALE GENOMIC DNA]</scope>
    <source>
        <strain evidence="4">DSM 22704 / JCM 16185 / SJ4</strain>
    </source>
</reference>
<dbReference type="SMART" id="SM00924">
    <property type="entry name" value="MgtE_N"/>
    <property type="match status" value="1"/>
</dbReference>
<dbReference type="Pfam" id="PF03448">
    <property type="entry name" value="MgtE_N"/>
    <property type="match status" value="1"/>
</dbReference>
<dbReference type="Proteomes" id="UP000002892">
    <property type="component" value="Chromosome"/>
</dbReference>
<dbReference type="Gene3D" id="1.25.60.10">
    <property type="entry name" value="MgtE N-terminal domain-like"/>
    <property type="match status" value="1"/>
</dbReference>
<dbReference type="InterPro" id="IPR038076">
    <property type="entry name" value="MgtE_N_sf"/>
</dbReference>
<keyword evidence="4" id="KW-1185">Reference proteome</keyword>
<keyword evidence="1" id="KW-0129">CBS domain</keyword>
<dbReference type="SUPFAM" id="SSF54631">
    <property type="entry name" value="CBS-domain pair"/>
    <property type="match status" value="1"/>
</dbReference>
<dbReference type="RefSeq" id="WP_014829487.1">
    <property type="nucleotide sequence ID" value="NC_018068.1"/>
</dbReference>
<dbReference type="InterPro" id="IPR000644">
    <property type="entry name" value="CBS_dom"/>
</dbReference>
<protein>
    <submittedName>
        <fullName evidence="3">Mg/Co/Ni transporter MgtE with CBS domain</fullName>
    </submittedName>
</protein>
<sequence length="433" mass="49539">MSDVKVLGEFFFSQLSNKPIWDVQGRCIGRLHDLAMRWDNLSPLVTGIRYAKKIPALIPIQWVESWDAEGLHLNTTFDQQQTCPLHDDETFIGKWLLDKQIIDLEGSRIVRVNDISLSWVSRDNHQFVVLVAVDIGVRGLFRRLGIEFLLKSIRNNFVGCQYIKPLENRTSSLQLTREKEQLRQLHPADIADLIEEMDYKQRANFLESLDSQQTIDALSEMELDTQVEMISQMDEERASDILEEMPADEAADILSVLSAEKSEELLRLMESDDAEDVRELMQYEEETAGSLMTTEYIGLPVWLTADQAINELRRLAPEAETIYYLYVIDEQETLEGVLSLRELIIAAPHTPLSELMHTKIVKISPFVDHEKVAEIIHKYGLLAVPVVNDQDQVLGIITVDDVLELLMPDRPRAEIHSSLIARRRLRAKGGHSE</sequence>
<name>I4DCI3_DESAJ</name>
<dbReference type="STRING" id="646529.Desaci_4673"/>
<dbReference type="SMART" id="SM00116">
    <property type="entry name" value="CBS"/>
    <property type="match status" value="1"/>
</dbReference>
<dbReference type="PANTHER" id="PTHR43773:SF1">
    <property type="entry name" value="MAGNESIUM TRANSPORTER MGTE"/>
    <property type="match status" value="1"/>
</dbReference>
<dbReference type="SUPFAM" id="SSF158791">
    <property type="entry name" value="MgtE N-terminal domain-like"/>
    <property type="match status" value="1"/>
</dbReference>
<evidence type="ECO:0000259" key="2">
    <source>
        <dbReference type="PROSITE" id="PS51371"/>
    </source>
</evidence>
<accession>I4DCI3</accession>
<dbReference type="CDD" id="cd04606">
    <property type="entry name" value="CBS_pair_Mg_transporter"/>
    <property type="match status" value="1"/>
</dbReference>
<dbReference type="GO" id="GO:0016020">
    <property type="term" value="C:membrane"/>
    <property type="evidence" value="ECO:0007669"/>
    <property type="project" value="InterPro"/>
</dbReference>
<organism evidence="3 4">
    <name type="scientific">Desulfosporosinus acidiphilus (strain DSM 22704 / JCM 16185 / SJ4)</name>
    <dbReference type="NCBI Taxonomy" id="646529"/>
    <lineage>
        <taxon>Bacteria</taxon>
        <taxon>Bacillati</taxon>
        <taxon>Bacillota</taxon>
        <taxon>Clostridia</taxon>
        <taxon>Eubacteriales</taxon>
        <taxon>Desulfitobacteriaceae</taxon>
        <taxon>Desulfosporosinus</taxon>
    </lineage>
</organism>
<dbReference type="PANTHER" id="PTHR43773">
    <property type="entry name" value="MAGNESIUM TRANSPORTER MGTE"/>
    <property type="match status" value="1"/>
</dbReference>
<evidence type="ECO:0000313" key="4">
    <source>
        <dbReference type="Proteomes" id="UP000002892"/>
    </source>
</evidence>
<dbReference type="Pfam" id="PF00571">
    <property type="entry name" value="CBS"/>
    <property type="match status" value="1"/>
</dbReference>
<dbReference type="PROSITE" id="PS51371">
    <property type="entry name" value="CBS"/>
    <property type="match status" value="2"/>
</dbReference>